<feature type="region of interest" description="Disordered" evidence="1">
    <location>
        <begin position="22"/>
        <end position="60"/>
    </location>
</feature>
<accession>A0AAD9FRI1</accession>
<dbReference type="InterPro" id="IPR036249">
    <property type="entry name" value="Thioredoxin-like_sf"/>
</dbReference>
<keyword evidence="3" id="KW-1185">Reference proteome</keyword>
<proteinExistence type="predicted"/>
<evidence type="ECO:0008006" key="4">
    <source>
        <dbReference type="Google" id="ProtNLM"/>
    </source>
</evidence>
<dbReference type="AlphaFoldDB" id="A0AAD9FRI1"/>
<sequence length="459" mass="51076">MRPNLPPLDTVANRMDYFNPNFPTSPSPLSRPPFLPDTSSDEVSPTPTALMTPTTEDCGGEYDPRSLATAGNLKSDHSALAALALTAPGSEASSDGPFPPLRRSLPLLPPNHPLRQKLHAAVDDAAYDKTAKRLAAKTFEEGRYQGTPETRPFSSTTKVHASELSTTHWQKPKMFPVASPYPKSSQRFSLTSSGVSRSLRPLVLLVFCLAVYGFVWITYAVKDESQLKTFSFNQAEALSRRQAEMQRNRELSRQALYAQMAEAGIQSTANTDPVKFRDTSEELAALINFVTSTTANALPDLDPSHPLDPATVLDFDPSRSGAREDLDLLIHEVDTIYPIVLFGKMRDPWHREMKRMLAEYKITPSPLIIDVDQRRDHRIFLPLIARLLGTAELPQLILNRKTLGSYHELLELRDKGEFGTLLEDGGVMVREASKKKKGVKEHERIENERILGPAPIQDV</sequence>
<dbReference type="SUPFAM" id="SSF52833">
    <property type="entry name" value="Thioredoxin-like"/>
    <property type="match status" value="1"/>
</dbReference>
<evidence type="ECO:0000313" key="3">
    <source>
        <dbReference type="Proteomes" id="UP001182556"/>
    </source>
</evidence>
<dbReference type="Gene3D" id="3.40.30.10">
    <property type="entry name" value="Glutaredoxin"/>
    <property type="match status" value="1"/>
</dbReference>
<dbReference type="Proteomes" id="UP001182556">
    <property type="component" value="Unassembled WGS sequence"/>
</dbReference>
<evidence type="ECO:0000256" key="1">
    <source>
        <dbReference type="SAM" id="MobiDB-lite"/>
    </source>
</evidence>
<comment type="caution">
    <text evidence="2">The sequence shown here is derived from an EMBL/GenBank/DDBJ whole genome shotgun (WGS) entry which is preliminary data.</text>
</comment>
<protein>
    <recommendedName>
        <fullName evidence="4">Glutaredoxin domain-containing protein</fullName>
    </recommendedName>
</protein>
<gene>
    <name evidence="2" type="ORF">DB88DRAFT_239974</name>
</gene>
<dbReference type="PROSITE" id="PS51354">
    <property type="entry name" value="GLUTAREDOXIN_2"/>
    <property type="match status" value="1"/>
</dbReference>
<feature type="compositionally biased region" description="Pro residues" evidence="1">
    <location>
        <begin position="23"/>
        <end position="35"/>
    </location>
</feature>
<feature type="compositionally biased region" description="Polar residues" evidence="1">
    <location>
        <begin position="37"/>
        <end position="55"/>
    </location>
</feature>
<name>A0AAD9FRI1_PAPLA</name>
<organism evidence="2 3">
    <name type="scientific">Papiliotrema laurentii</name>
    <name type="common">Cryptococcus laurentii</name>
    <dbReference type="NCBI Taxonomy" id="5418"/>
    <lineage>
        <taxon>Eukaryota</taxon>
        <taxon>Fungi</taxon>
        <taxon>Dikarya</taxon>
        <taxon>Basidiomycota</taxon>
        <taxon>Agaricomycotina</taxon>
        <taxon>Tremellomycetes</taxon>
        <taxon>Tremellales</taxon>
        <taxon>Rhynchogastremaceae</taxon>
        <taxon>Papiliotrema</taxon>
    </lineage>
</organism>
<dbReference type="EMBL" id="JAODAN010000004">
    <property type="protein sequence ID" value="KAK1924850.1"/>
    <property type="molecule type" value="Genomic_DNA"/>
</dbReference>
<reference evidence="2" key="1">
    <citation type="submission" date="2023-02" db="EMBL/GenBank/DDBJ databases">
        <title>Identification and recombinant expression of a fungal hydrolase from Papiliotrema laurentii that hydrolyzes apple cutin and clears colloidal polyester polyurethane.</title>
        <authorList>
            <consortium name="DOE Joint Genome Institute"/>
            <person name="Roman V.A."/>
            <person name="Bojanowski C."/>
            <person name="Crable B.R."/>
            <person name="Wagner D.N."/>
            <person name="Hung C.S."/>
            <person name="Nadeau L.J."/>
            <person name="Schratz L."/>
            <person name="Haridas S."/>
            <person name="Pangilinan J."/>
            <person name="Lipzen A."/>
            <person name="Na H."/>
            <person name="Yan M."/>
            <person name="Ng V."/>
            <person name="Grigoriev I.V."/>
            <person name="Spatafora J.W."/>
            <person name="Barlow D."/>
            <person name="Biffinger J."/>
            <person name="Kelley-Loughnane N."/>
            <person name="Varaljay V.A."/>
            <person name="Crookes-Goodson W.J."/>
        </authorList>
    </citation>
    <scope>NUCLEOTIDE SEQUENCE</scope>
    <source>
        <strain evidence="2">5307AH</strain>
    </source>
</reference>
<evidence type="ECO:0000313" key="2">
    <source>
        <dbReference type="EMBL" id="KAK1924850.1"/>
    </source>
</evidence>